<dbReference type="InterPro" id="IPR001623">
    <property type="entry name" value="DnaJ_domain"/>
</dbReference>
<dbReference type="CDD" id="cd06257">
    <property type="entry name" value="DnaJ"/>
    <property type="match status" value="1"/>
</dbReference>
<organism evidence="3 4">
    <name type="scientific">Fusibacter bizertensis</name>
    <dbReference type="NCBI Taxonomy" id="1488331"/>
    <lineage>
        <taxon>Bacteria</taxon>
        <taxon>Bacillati</taxon>
        <taxon>Bacillota</taxon>
        <taxon>Clostridia</taxon>
        <taxon>Eubacteriales</taxon>
        <taxon>Eubacteriales Family XII. Incertae Sedis</taxon>
        <taxon>Fusibacter</taxon>
    </lineage>
</organism>
<dbReference type="SUPFAM" id="SSF46565">
    <property type="entry name" value="Chaperone J-domain"/>
    <property type="match status" value="1"/>
</dbReference>
<feature type="domain" description="J" evidence="2">
    <location>
        <begin position="100"/>
        <end position="151"/>
    </location>
</feature>
<keyword evidence="4" id="KW-1185">Reference proteome</keyword>
<evidence type="ECO:0000256" key="1">
    <source>
        <dbReference type="ARBA" id="ARBA00022705"/>
    </source>
</evidence>
<name>A0ABT6NEG6_9FIRM</name>
<dbReference type="RefSeq" id="WP_281094710.1">
    <property type="nucleotide sequence ID" value="NZ_JARYZI010000007.1"/>
</dbReference>
<proteinExistence type="predicted"/>
<sequence length="151" mass="17616">MNSSEIKKKIRQLKKQEIEIRTEYGQLSRTIRTLIWDSYFTEKNTNKNDVKSKTAKYDIDSLCQLSAEERKSVFDAFFFSVYIQYYKENGVPISNLSDPRILSVLGLSQGVSMRDVKERFRALAHEHHPDKGGDPEVFMKLLEAYEKIKEA</sequence>
<comment type="caution">
    <text evidence="3">The sequence shown here is derived from an EMBL/GenBank/DDBJ whole genome shotgun (WGS) entry which is preliminary data.</text>
</comment>
<reference evidence="3 4" key="1">
    <citation type="submission" date="2023-04" db="EMBL/GenBank/DDBJ databases">
        <title>Fusibacter bizertensis strain WBS, isolated from littoral bottom sediments of the Arctic seas - biochemical and genomic analysis.</title>
        <authorList>
            <person name="Brioukhanov A.L."/>
        </authorList>
    </citation>
    <scope>NUCLEOTIDE SEQUENCE [LARGE SCALE GENOMIC DNA]</scope>
    <source>
        <strain evidence="3 4">WBS</strain>
    </source>
</reference>
<dbReference type="PRINTS" id="PR00625">
    <property type="entry name" value="JDOMAIN"/>
</dbReference>
<protein>
    <submittedName>
        <fullName evidence="3">DnaJ domain-containing protein</fullName>
    </submittedName>
</protein>
<dbReference type="Proteomes" id="UP001158045">
    <property type="component" value="Unassembled WGS sequence"/>
</dbReference>
<keyword evidence="1" id="KW-0235">DNA replication</keyword>
<dbReference type="SMART" id="SM00271">
    <property type="entry name" value="DnaJ"/>
    <property type="match status" value="1"/>
</dbReference>
<accession>A0ABT6NEG6</accession>
<dbReference type="Pfam" id="PF00226">
    <property type="entry name" value="DnaJ"/>
    <property type="match status" value="1"/>
</dbReference>
<dbReference type="Gene3D" id="1.10.287.110">
    <property type="entry name" value="DnaJ domain"/>
    <property type="match status" value="1"/>
</dbReference>
<evidence type="ECO:0000313" key="3">
    <source>
        <dbReference type="EMBL" id="MDH8678819.1"/>
    </source>
</evidence>
<evidence type="ECO:0000259" key="2">
    <source>
        <dbReference type="PROSITE" id="PS50076"/>
    </source>
</evidence>
<gene>
    <name evidence="3" type="ORF">QE109_11705</name>
</gene>
<evidence type="ECO:0000313" key="4">
    <source>
        <dbReference type="Proteomes" id="UP001158045"/>
    </source>
</evidence>
<dbReference type="PROSITE" id="PS50076">
    <property type="entry name" value="DNAJ_2"/>
    <property type="match status" value="1"/>
</dbReference>
<dbReference type="InterPro" id="IPR036869">
    <property type="entry name" value="J_dom_sf"/>
</dbReference>
<dbReference type="EMBL" id="JARYZI010000007">
    <property type="protein sequence ID" value="MDH8678819.1"/>
    <property type="molecule type" value="Genomic_DNA"/>
</dbReference>